<keyword evidence="2" id="KW-0067">ATP-binding</keyword>
<reference evidence="3 4" key="1">
    <citation type="submission" date="2018-02" db="EMBL/GenBank/DDBJ databases">
        <title>Whole genome sequencing of endophytic bacterium.</title>
        <authorList>
            <person name="Eedara R."/>
            <person name="Podile A.R."/>
        </authorList>
    </citation>
    <scope>NUCLEOTIDE SEQUENCE [LARGE SCALE GENOMIC DNA]</scope>
    <source>
        <strain evidence="3 4">RP1T</strain>
    </source>
</reference>
<accession>A0A2S9QI19</accession>
<sequence length="400" mass="44014">MAATTERDISLHAPAPTSLLDRYLALVAAGGLERDAAQEAVLARLQGVLDELGEMPAARKPGALGWLFGRAKPRPAPKGLYIWGEVGRGKTMLMDLFHEAVPAGISHRRVHFNAFMNDVHERIFHYRSEIRAGRVKGDDPIGPVAEILAKEAKLLCFDEFSVTDIADAMILGRLFTQLFAHGVVVVATSNVVPDRLYEDGLNRALFLPFIALLQQHMEVVKLEARTDYRLEKLSGGETYLVGSGPGVRAGMDAAFERLTGRKEGLPLVLTVKGRALKVPQAAMGVARFSFAELCGQPLGSADYLALAEHFHTLLVDDIPVLRQEQRNEAKRFILFIDCLYDRGAKLVASAAAEPTGIYPYQEGREGFEFQRTISRLIEMRSEVYLAQPHRAPAKTSLVDG</sequence>
<dbReference type="Gene3D" id="3.40.50.300">
    <property type="entry name" value="P-loop containing nucleotide triphosphate hydrolases"/>
    <property type="match status" value="1"/>
</dbReference>
<dbReference type="NCBIfam" id="NF040713">
    <property type="entry name" value="ZapE"/>
    <property type="match status" value="1"/>
</dbReference>
<dbReference type="GO" id="GO:0016887">
    <property type="term" value="F:ATP hydrolysis activity"/>
    <property type="evidence" value="ECO:0007669"/>
    <property type="project" value="InterPro"/>
</dbReference>
<evidence type="ECO:0000256" key="1">
    <source>
        <dbReference type="ARBA" id="ARBA00022741"/>
    </source>
</evidence>
<dbReference type="InterPro" id="IPR027417">
    <property type="entry name" value="P-loop_NTPase"/>
</dbReference>
<dbReference type="PANTHER" id="PTHR12169:SF6">
    <property type="entry name" value="AFG1-LIKE ATPASE"/>
    <property type="match status" value="1"/>
</dbReference>
<gene>
    <name evidence="3" type="ORF">C5L14_05305</name>
</gene>
<dbReference type="EMBL" id="PUEJ01000002">
    <property type="protein sequence ID" value="PRH88988.1"/>
    <property type="molecule type" value="Genomic_DNA"/>
</dbReference>
<dbReference type="AlphaFoldDB" id="A0A2S9QI19"/>
<proteinExistence type="predicted"/>
<evidence type="ECO:0000313" key="4">
    <source>
        <dbReference type="Proteomes" id="UP000237682"/>
    </source>
</evidence>
<dbReference type="SUPFAM" id="SSF52540">
    <property type="entry name" value="P-loop containing nucleoside triphosphate hydrolases"/>
    <property type="match status" value="1"/>
</dbReference>
<dbReference type="OrthoDB" id="9774491at2"/>
<evidence type="ECO:0000256" key="2">
    <source>
        <dbReference type="ARBA" id="ARBA00022840"/>
    </source>
</evidence>
<evidence type="ECO:0000313" key="3">
    <source>
        <dbReference type="EMBL" id="PRH88988.1"/>
    </source>
</evidence>
<dbReference type="GO" id="GO:0051301">
    <property type="term" value="P:cell division"/>
    <property type="evidence" value="ECO:0007669"/>
    <property type="project" value="UniProtKB-KW"/>
</dbReference>
<dbReference type="GO" id="GO:0005737">
    <property type="term" value="C:cytoplasm"/>
    <property type="evidence" value="ECO:0007669"/>
    <property type="project" value="TreeGrafter"/>
</dbReference>
<dbReference type="GO" id="GO:0005524">
    <property type="term" value="F:ATP binding"/>
    <property type="evidence" value="ECO:0007669"/>
    <property type="project" value="UniProtKB-KW"/>
</dbReference>
<name>A0A2S9QI19_9HYPH</name>
<keyword evidence="4" id="KW-1185">Reference proteome</keyword>
<comment type="caution">
    <text evidence="3">The sequence shown here is derived from an EMBL/GenBank/DDBJ whole genome shotgun (WGS) entry which is preliminary data.</text>
</comment>
<keyword evidence="1" id="KW-0547">Nucleotide-binding</keyword>
<organism evidence="3 4">
    <name type="scientific">Labrys okinawensis</name>
    <dbReference type="NCBI Taxonomy" id="346911"/>
    <lineage>
        <taxon>Bacteria</taxon>
        <taxon>Pseudomonadati</taxon>
        <taxon>Pseudomonadota</taxon>
        <taxon>Alphaproteobacteria</taxon>
        <taxon>Hyphomicrobiales</taxon>
        <taxon>Xanthobacteraceae</taxon>
        <taxon>Labrys</taxon>
    </lineage>
</organism>
<protein>
    <submittedName>
        <fullName evidence="3">Cell division protein ZapE</fullName>
    </submittedName>
</protein>
<dbReference type="InterPro" id="IPR005654">
    <property type="entry name" value="ATPase_AFG1-like"/>
</dbReference>
<keyword evidence="3" id="KW-0131">Cell cycle</keyword>
<keyword evidence="3" id="KW-0132">Cell division</keyword>
<dbReference type="Pfam" id="PF03969">
    <property type="entry name" value="AFG1_ATPase"/>
    <property type="match status" value="1"/>
</dbReference>
<dbReference type="Proteomes" id="UP000237682">
    <property type="component" value="Unassembled WGS sequence"/>
</dbReference>
<dbReference type="PANTHER" id="PTHR12169">
    <property type="entry name" value="ATPASE N2B"/>
    <property type="match status" value="1"/>
</dbReference>